<reference key="2">
    <citation type="submission" date="2011-05" db="EMBL/GenBank/DDBJ databases">
        <title>The Genome of Mycoplasma haemofelis Strain Ohio2, a pathogenic hemoplasma of the cat.</title>
        <authorList>
            <person name="Santos A.P."/>
            <person name="Guimaraes A.M.S."/>
            <person name="SanMiguel P.J."/>
            <person name="Martin S.W."/>
            <person name="Messick J.B."/>
        </authorList>
    </citation>
    <scope>NUCLEOTIDE SEQUENCE</scope>
    <source>
        <strain>Ohio2</strain>
    </source>
</reference>
<dbReference type="HOGENOM" id="CLU_098620_4_0_14"/>
<name>F6FGX3_MYCHI</name>
<reference evidence="1 2" key="1">
    <citation type="journal article" date="2011" name="J. Bacteriol.">
        <title>Complete genome sequences of two hemotropic Mycoplasmas, Mycoplasma haemofelis strain Ohio2 and Mycoplasma suis strain Illinois.</title>
        <authorList>
            <person name="Messick J.B."/>
            <person name="Santos A.P."/>
            <person name="Guimaraes A.M."/>
        </authorList>
    </citation>
    <scope>NUCLEOTIDE SEQUENCE [LARGE SCALE GENOMIC DNA]</scope>
    <source>
        <strain evidence="1 2">Ohio2</strain>
    </source>
</reference>
<evidence type="ECO:0000313" key="2">
    <source>
        <dbReference type="Proteomes" id="UP000007952"/>
    </source>
</evidence>
<proteinExistence type="predicted"/>
<dbReference type="STRING" id="859194.MHF_1448"/>
<dbReference type="AlphaFoldDB" id="F6FGX3"/>
<gene>
    <name evidence="1" type="ordered locus">MHF_1448</name>
</gene>
<dbReference type="KEGG" id="mhf:MHF_1448"/>
<dbReference type="BioCyc" id="MHAE859194:G1GR7-1443-MONOMER"/>
<organism evidence="1 2">
    <name type="scientific">Mycoplasma haemofelis (strain Ohio2)</name>
    <dbReference type="NCBI Taxonomy" id="859194"/>
    <lineage>
        <taxon>Bacteria</taxon>
        <taxon>Bacillati</taxon>
        <taxon>Mycoplasmatota</taxon>
        <taxon>Mollicutes</taxon>
        <taxon>Mycoplasmataceae</taxon>
        <taxon>Mycoplasma</taxon>
    </lineage>
</organism>
<accession>F6FGX3</accession>
<sequence length="211" mass="23482">MNSLAGKAALASIPAAGIAGTGAYFGFVKSSNSEETIRSKLEQRNKDKPRTVLFSTSNTIWTKFKELYKNSESNKKITGISESDLPDWCEVNLKKTYSDKESSILEQASSWCVANTNTLKQELESEQLTFIEDNAGTSSWQNAWNKYNGDKEGLEINSLKTPSVNSATDGGPKLQQWCKSKLEKHMYESFADEEKTIEKVKKHCVSSRSTA</sequence>
<protein>
    <submittedName>
        <fullName evidence="1">Uncharacterized protein</fullName>
    </submittedName>
</protein>
<evidence type="ECO:0000313" key="1">
    <source>
        <dbReference type="EMBL" id="AEG73682.1"/>
    </source>
</evidence>
<dbReference type="EMBL" id="CP002808">
    <property type="protein sequence ID" value="AEG73682.1"/>
    <property type="molecule type" value="Genomic_DNA"/>
</dbReference>
<dbReference type="Proteomes" id="UP000007952">
    <property type="component" value="Chromosome"/>
</dbReference>